<reference evidence="1 2" key="1">
    <citation type="submission" date="2019-01" db="EMBL/GenBank/DDBJ databases">
        <authorList>
            <person name="Sayadi A."/>
        </authorList>
    </citation>
    <scope>NUCLEOTIDE SEQUENCE [LARGE SCALE GENOMIC DNA]</scope>
</reference>
<accession>A0A653DDU2</accession>
<organism evidence="1 2">
    <name type="scientific">Callosobruchus maculatus</name>
    <name type="common">Southern cowpea weevil</name>
    <name type="synonym">Pulse bruchid</name>
    <dbReference type="NCBI Taxonomy" id="64391"/>
    <lineage>
        <taxon>Eukaryota</taxon>
        <taxon>Metazoa</taxon>
        <taxon>Ecdysozoa</taxon>
        <taxon>Arthropoda</taxon>
        <taxon>Hexapoda</taxon>
        <taxon>Insecta</taxon>
        <taxon>Pterygota</taxon>
        <taxon>Neoptera</taxon>
        <taxon>Endopterygota</taxon>
        <taxon>Coleoptera</taxon>
        <taxon>Polyphaga</taxon>
        <taxon>Cucujiformia</taxon>
        <taxon>Chrysomeloidea</taxon>
        <taxon>Chrysomelidae</taxon>
        <taxon>Bruchinae</taxon>
        <taxon>Bruchini</taxon>
        <taxon>Callosobruchus</taxon>
    </lineage>
</organism>
<dbReference type="Proteomes" id="UP000410492">
    <property type="component" value="Unassembled WGS sequence"/>
</dbReference>
<keyword evidence="2" id="KW-1185">Reference proteome</keyword>
<gene>
    <name evidence="1" type="ORF">CALMAC_LOCUS16131</name>
</gene>
<name>A0A653DDU2_CALMS</name>
<feature type="non-terminal residue" evidence="1">
    <location>
        <position position="1"/>
    </location>
</feature>
<sequence length="50" mass="5834">VNPLSPHLRTYLNFIEKNTKHSKKVNKQTENHLYTALKIQFFQKNGGHLG</sequence>
<dbReference type="EMBL" id="CAACVG010011179">
    <property type="protein sequence ID" value="VEN57527.1"/>
    <property type="molecule type" value="Genomic_DNA"/>
</dbReference>
<evidence type="ECO:0000313" key="2">
    <source>
        <dbReference type="Proteomes" id="UP000410492"/>
    </source>
</evidence>
<evidence type="ECO:0000313" key="1">
    <source>
        <dbReference type="EMBL" id="VEN57527.1"/>
    </source>
</evidence>
<protein>
    <submittedName>
        <fullName evidence="1">Uncharacterized protein</fullName>
    </submittedName>
</protein>
<proteinExistence type="predicted"/>
<dbReference type="AlphaFoldDB" id="A0A653DDU2"/>